<dbReference type="Gene3D" id="3.40.190.150">
    <property type="entry name" value="Bordetella uptake gene, domain 1"/>
    <property type="match status" value="1"/>
</dbReference>
<dbReference type="OrthoDB" id="7374807at2"/>
<dbReference type="InterPro" id="IPR042100">
    <property type="entry name" value="Bug_dom1"/>
</dbReference>
<accession>A0A4Z0NM12</accession>
<evidence type="ECO:0000256" key="1">
    <source>
        <dbReference type="ARBA" id="ARBA00006987"/>
    </source>
</evidence>
<gene>
    <name evidence="2" type="ORF">EU555_19460</name>
</gene>
<dbReference type="Gene3D" id="3.40.190.10">
    <property type="entry name" value="Periplasmic binding protein-like II"/>
    <property type="match status" value="1"/>
</dbReference>
<organism evidence="2 3">
    <name type="scientific">Methylobacterium nonmethylotrophicum</name>
    <dbReference type="NCBI Taxonomy" id="1141884"/>
    <lineage>
        <taxon>Bacteria</taxon>
        <taxon>Pseudomonadati</taxon>
        <taxon>Pseudomonadota</taxon>
        <taxon>Alphaproteobacteria</taxon>
        <taxon>Hyphomicrobiales</taxon>
        <taxon>Methylobacteriaceae</taxon>
        <taxon>Methylobacterium</taxon>
    </lineage>
</organism>
<comment type="similarity">
    <text evidence="1">Belongs to the UPF0065 (bug) family.</text>
</comment>
<evidence type="ECO:0000313" key="3">
    <source>
        <dbReference type="Proteomes" id="UP000297535"/>
    </source>
</evidence>
<proteinExistence type="inferred from homology"/>
<dbReference type="InterPro" id="IPR005064">
    <property type="entry name" value="BUG"/>
</dbReference>
<keyword evidence="3" id="KW-1185">Reference proteome</keyword>
<comment type="caution">
    <text evidence="2">The sequence shown here is derived from an EMBL/GenBank/DDBJ whole genome shotgun (WGS) entry which is preliminary data.</text>
</comment>
<reference evidence="2 3" key="1">
    <citation type="submission" date="2019-04" db="EMBL/GenBank/DDBJ databases">
        <authorList>
            <person name="Feng G."/>
            <person name="Zhu H."/>
        </authorList>
    </citation>
    <scope>NUCLEOTIDE SEQUENCE [LARGE SCALE GENOMIC DNA]</scope>
    <source>
        <strain evidence="2 3">6HR-1</strain>
    </source>
</reference>
<dbReference type="EMBL" id="SRLB01000014">
    <property type="protein sequence ID" value="TGD97351.1"/>
    <property type="molecule type" value="Genomic_DNA"/>
</dbReference>
<dbReference type="PANTHER" id="PTHR42928">
    <property type="entry name" value="TRICARBOXYLATE-BINDING PROTEIN"/>
    <property type="match status" value="1"/>
</dbReference>
<dbReference type="PIRSF" id="PIRSF017082">
    <property type="entry name" value="YflP"/>
    <property type="match status" value="1"/>
</dbReference>
<dbReference type="AlphaFoldDB" id="A0A4Z0NM12"/>
<dbReference type="InterPro" id="IPR006311">
    <property type="entry name" value="TAT_signal"/>
</dbReference>
<dbReference type="CDD" id="cd13578">
    <property type="entry name" value="PBP2_Bug27"/>
    <property type="match status" value="1"/>
</dbReference>
<name>A0A4Z0NM12_9HYPH</name>
<dbReference type="Pfam" id="PF03401">
    <property type="entry name" value="TctC"/>
    <property type="match status" value="1"/>
</dbReference>
<protein>
    <submittedName>
        <fullName evidence="2">Tripartite tricarboxylate transporter substrate binding protein</fullName>
    </submittedName>
</protein>
<dbReference type="PANTHER" id="PTHR42928:SF5">
    <property type="entry name" value="BLR1237 PROTEIN"/>
    <property type="match status" value="1"/>
</dbReference>
<dbReference type="Proteomes" id="UP000297535">
    <property type="component" value="Unassembled WGS sequence"/>
</dbReference>
<sequence length="338" mass="35832">MAGLREGIGMTSGLSRRSLLGAAALAPLGAPLGSRALRAQQGYPARPIRWVVGYPPGGTTDVLARLIAEPLSRRLGQQVYIENRPGAGNNIGTDAVVKADPDGYTILLVNPANGINTTLYKKLNFDFVRDIAPVAGITRSPNIMEVTPGLPVKTVAEFIAYAKANPGKVNMASSGLGTSVHMSGELFKKMTGVDMVHVPYRGAGPALVDMLSGQAHVLFDNLPSSIEHVRSGGLRALAVTTAERSLALPDVPTVAETVPGYEASAWFGVGAPRRTPPELIARLNREINDVLSDPETGRKLANLGGTPLRLTPEEFGKVIVDETEKWKKVVEFSGAKLD</sequence>
<evidence type="ECO:0000313" key="2">
    <source>
        <dbReference type="EMBL" id="TGD97351.1"/>
    </source>
</evidence>
<dbReference type="PROSITE" id="PS51318">
    <property type="entry name" value="TAT"/>
    <property type="match status" value="1"/>
</dbReference>
<dbReference type="SUPFAM" id="SSF53850">
    <property type="entry name" value="Periplasmic binding protein-like II"/>
    <property type="match status" value="1"/>
</dbReference>